<feature type="region of interest" description="Disordered" evidence="1">
    <location>
        <begin position="31"/>
        <end position="93"/>
    </location>
</feature>
<keyword evidence="3" id="KW-1185">Reference proteome</keyword>
<dbReference type="AlphaFoldDB" id="A0A834U445"/>
<name>A0A834U445_VESPE</name>
<organism evidence="2 3">
    <name type="scientific">Vespula pensylvanica</name>
    <name type="common">Western yellow jacket</name>
    <name type="synonym">Wasp</name>
    <dbReference type="NCBI Taxonomy" id="30213"/>
    <lineage>
        <taxon>Eukaryota</taxon>
        <taxon>Metazoa</taxon>
        <taxon>Ecdysozoa</taxon>
        <taxon>Arthropoda</taxon>
        <taxon>Hexapoda</taxon>
        <taxon>Insecta</taxon>
        <taxon>Pterygota</taxon>
        <taxon>Neoptera</taxon>
        <taxon>Endopterygota</taxon>
        <taxon>Hymenoptera</taxon>
        <taxon>Apocrita</taxon>
        <taxon>Aculeata</taxon>
        <taxon>Vespoidea</taxon>
        <taxon>Vespidae</taxon>
        <taxon>Vespinae</taxon>
        <taxon>Vespula</taxon>
    </lineage>
</organism>
<feature type="compositionally biased region" description="Polar residues" evidence="1">
    <location>
        <begin position="50"/>
        <end position="73"/>
    </location>
</feature>
<evidence type="ECO:0000313" key="2">
    <source>
        <dbReference type="EMBL" id="KAF7415631.1"/>
    </source>
</evidence>
<reference evidence="2" key="1">
    <citation type="journal article" date="2020" name="G3 (Bethesda)">
        <title>High-Quality Assemblies for Three Invasive Social Wasps from the &lt;i&gt;Vespula&lt;/i&gt; Genus.</title>
        <authorList>
            <person name="Harrop T.W.R."/>
            <person name="Guhlin J."/>
            <person name="McLaughlin G.M."/>
            <person name="Permina E."/>
            <person name="Stockwell P."/>
            <person name="Gilligan J."/>
            <person name="Le Lec M.F."/>
            <person name="Gruber M.A.M."/>
            <person name="Quinn O."/>
            <person name="Lovegrove M."/>
            <person name="Duncan E.J."/>
            <person name="Remnant E.J."/>
            <person name="Van Eeckhoven J."/>
            <person name="Graham B."/>
            <person name="Knapp R.A."/>
            <person name="Langford K.W."/>
            <person name="Kronenberg Z."/>
            <person name="Press M.O."/>
            <person name="Eacker S.M."/>
            <person name="Wilson-Rankin E.E."/>
            <person name="Purcell J."/>
            <person name="Lester P.J."/>
            <person name="Dearden P.K."/>
        </authorList>
    </citation>
    <scope>NUCLEOTIDE SEQUENCE</scope>
    <source>
        <strain evidence="2">Volc-1</strain>
    </source>
</reference>
<gene>
    <name evidence="2" type="ORF">H0235_012223</name>
</gene>
<dbReference type="EMBL" id="JACSDY010000011">
    <property type="protein sequence ID" value="KAF7415631.1"/>
    <property type="molecule type" value="Genomic_DNA"/>
</dbReference>
<dbReference type="Proteomes" id="UP000600918">
    <property type="component" value="Unassembled WGS sequence"/>
</dbReference>
<protein>
    <submittedName>
        <fullName evidence="2">Uncharacterized protein</fullName>
    </submittedName>
</protein>
<sequence>MLAQHDYDDRPSASVLTVYAFHSDTAIGNATVGIDAPFGKEGVTRRKETPTGSTKLGQSTSENQPSNEASVATPTYRRLCIDPTMNPDYPARY</sequence>
<evidence type="ECO:0000256" key="1">
    <source>
        <dbReference type="SAM" id="MobiDB-lite"/>
    </source>
</evidence>
<evidence type="ECO:0000313" key="3">
    <source>
        <dbReference type="Proteomes" id="UP000600918"/>
    </source>
</evidence>
<accession>A0A834U445</accession>
<proteinExistence type="predicted"/>
<comment type="caution">
    <text evidence="2">The sequence shown here is derived from an EMBL/GenBank/DDBJ whole genome shotgun (WGS) entry which is preliminary data.</text>
</comment>